<protein>
    <submittedName>
        <fullName evidence="1">N-terminal domain of peptidoglycan hydrolase CwlO-containing protein</fullName>
    </submittedName>
</protein>
<evidence type="ECO:0000313" key="2">
    <source>
        <dbReference type="Proteomes" id="UP000198748"/>
    </source>
</evidence>
<keyword evidence="2" id="KW-1185">Reference proteome</keyword>
<dbReference type="AlphaFoldDB" id="A0A1G7P4R9"/>
<name>A0A1G7P4R9_9BACT</name>
<reference evidence="2" key="1">
    <citation type="submission" date="2016-10" db="EMBL/GenBank/DDBJ databases">
        <authorList>
            <person name="Varghese N."/>
            <person name="Submissions S."/>
        </authorList>
    </citation>
    <scope>NUCLEOTIDE SEQUENCE [LARGE SCALE GENOMIC DNA]</scope>
    <source>
        <strain evidence="2">DSM 25329</strain>
    </source>
</reference>
<dbReference type="Proteomes" id="UP000198748">
    <property type="component" value="Unassembled WGS sequence"/>
</dbReference>
<dbReference type="GO" id="GO:0016787">
    <property type="term" value="F:hydrolase activity"/>
    <property type="evidence" value="ECO:0007669"/>
    <property type="project" value="UniProtKB-KW"/>
</dbReference>
<dbReference type="STRING" id="659014.SAMN04487996_112257"/>
<evidence type="ECO:0000313" key="1">
    <source>
        <dbReference type="EMBL" id="SDF81263.1"/>
    </source>
</evidence>
<keyword evidence="1" id="KW-0378">Hydrolase</keyword>
<accession>A0A1G7P4R9</accession>
<organism evidence="1 2">
    <name type="scientific">Dyadobacter soli</name>
    <dbReference type="NCBI Taxonomy" id="659014"/>
    <lineage>
        <taxon>Bacteria</taxon>
        <taxon>Pseudomonadati</taxon>
        <taxon>Bacteroidota</taxon>
        <taxon>Cytophagia</taxon>
        <taxon>Cytophagales</taxon>
        <taxon>Spirosomataceae</taxon>
        <taxon>Dyadobacter</taxon>
    </lineage>
</organism>
<gene>
    <name evidence="1" type="ORF">SAMN04487996_112257</name>
</gene>
<dbReference type="EMBL" id="FNAN01000012">
    <property type="protein sequence ID" value="SDF81263.1"/>
    <property type="molecule type" value="Genomic_DNA"/>
</dbReference>
<dbReference type="RefSeq" id="WP_090154299.1">
    <property type="nucleotide sequence ID" value="NZ_FNAN01000012.1"/>
</dbReference>
<proteinExistence type="predicted"/>
<sequence>MKSLKIFLVVFTFISFTRVFGQNKIVEIETTFDFDMRLIPNRSESLTFRVIYSNQLKKNKAYNYEVTFKSNSDTKFKKDTVRLKYPIDLESIKKEFNKAMQIKNENENDEVIYTVSDNSIYDIAYILDTIPYPIASKTISGNLVLNSYIKVFNEKSKLDDHRLRQDSIHHFTQPLVEMMLSLDKLSAQKIDFDKEIKENLAQQDTGKVSIDKKRSDLSLKLAQDSLALKNANENIKRSTKRENDVRSSTRNFQEEQEILKNRLRIVNNYLSLTNTLPIDTVLNNALVNEFIAYRDTVSKFISKVKSLSPLTENGVLPAEEKFDVTKILETEKSAKTDSLKQLIDITEKSKYNQIKLENDISIWTKKKENIEDTIRTTKSQLTLNELLQNRNSSKNLDSINKILTRKILVIDSTKSKLSHSIADLTSEIKSKNIFQINKLSIQIERGFVERIQVYVPSQNSDKYNIFENIFAIGFSSVKNFKQFTKTRLYSRLTDEYIYLSDVIANFDNLLENYTRDYSPADTTINHFKPKEGFIRLNRDQFMNLFDARVYTDLMGISDSKPNGLVQIEVARKFNIQTSRRQFTGARSDWGAVSYLNVFGSINKIENNKKHLPLRNENIGSNGQLISPYYATNLDFRLYQNLSLGAEMNLFLLDWPDGKLTAYFDVGLGYGQTPLVYNKRTVVGNAVSQSERDSSLIAHSSSAYPKFTLEIFSEKRIRVNMSYQFNSTRIYSNNNFKAIASYAKSDLIDRVTEPYARKSHMIEFNLIASPTSTQYGRFFFRARYFLQHRDHNTFFSQIQFGYTYSLRLKKFEL</sequence>
<dbReference type="OrthoDB" id="920109at2"/>